<evidence type="ECO:0000313" key="2">
    <source>
        <dbReference type="EMBL" id="MFC3761338.1"/>
    </source>
</evidence>
<sequence length="68" mass="7571">MSKPNIQQRKDVQVLMLGFSLVGIGFSIRRLANNRKNTDKLEQTAEVLGLLASIVAFIAAIRKMKRGD</sequence>
<organism evidence="2 3">
    <name type="scientific">Tenggerimyces flavus</name>
    <dbReference type="NCBI Taxonomy" id="1708749"/>
    <lineage>
        <taxon>Bacteria</taxon>
        <taxon>Bacillati</taxon>
        <taxon>Actinomycetota</taxon>
        <taxon>Actinomycetes</taxon>
        <taxon>Propionibacteriales</taxon>
        <taxon>Nocardioidaceae</taxon>
        <taxon>Tenggerimyces</taxon>
    </lineage>
</organism>
<protein>
    <submittedName>
        <fullName evidence="2">Uncharacterized protein</fullName>
    </submittedName>
</protein>
<gene>
    <name evidence="2" type="ORF">ACFOUW_10840</name>
</gene>
<reference evidence="3" key="1">
    <citation type="journal article" date="2019" name="Int. J. Syst. Evol. Microbiol.">
        <title>The Global Catalogue of Microorganisms (GCM) 10K type strain sequencing project: providing services to taxonomists for standard genome sequencing and annotation.</title>
        <authorList>
            <consortium name="The Broad Institute Genomics Platform"/>
            <consortium name="The Broad Institute Genome Sequencing Center for Infectious Disease"/>
            <person name="Wu L."/>
            <person name="Ma J."/>
        </authorList>
    </citation>
    <scope>NUCLEOTIDE SEQUENCE [LARGE SCALE GENOMIC DNA]</scope>
    <source>
        <strain evidence="3">CGMCC 4.7241</strain>
    </source>
</reference>
<evidence type="ECO:0000256" key="1">
    <source>
        <dbReference type="SAM" id="Phobius"/>
    </source>
</evidence>
<dbReference type="Proteomes" id="UP001595699">
    <property type="component" value="Unassembled WGS sequence"/>
</dbReference>
<keyword evidence="3" id="KW-1185">Reference proteome</keyword>
<dbReference type="EMBL" id="JBHRZH010000008">
    <property type="protein sequence ID" value="MFC3761338.1"/>
    <property type="molecule type" value="Genomic_DNA"/>
</dbReference>
<comment type="caution">
    <text evidence="2">The sequence shown here is derived from an EMBL/GenBank/DDBJ whole genome shotgun (WGS) entry which is preliminary data.</text>
</comment>
<keyword evidence="1" id="KW-0812">Transmembrane</keyword>
<keyword evidence="1" id="KW-0472">Membrane</keyword>
<feature type="transmembrane region" description="Helical" evidence="1">
    <location>
        <begin position="44"/>
        <end position="61"/>
    </location>
</feature>
<keyword evidence="1" id="KW-1133">Transmembrane helix</keyword>
<name>A0ABV7Y8A6_9ACTN</name>
<feature type="transmembrane region" description="Helical" evidence="1">
    <location>
        <begin position="12"/>
        <end position="32"/>
    </location>
</feature>
<accession>A0ABV7Y8A6</accession>
<evidence type="ECO:0000313" key="3">
    <source>
        <dbReference type="Proteomes" id="UP001595699"/>
    </source>
</evidence>
<dbReference type="RefSeq" id="WP_205118407.1">
    <property type="nucleotide sequence ID" value="NZ_JAFBCM010000001.1"/>
</dbReference>
<proteinExistence type="predicted"/>